<feature type="compositionally biased region" description="Basic and acidic residues" evidence="4">
    <location>
        <begin position="716"/>
        <end position="731"/>
    </location>
</feature>
<protein>
    <submittedName>
        <fullName evidence="5">Putative tubulin polyglutamylase TTLL2</fullName>
    </submittedName>
</protein>
<organism evidence="5 6">
    <name type="scientific">Amphibalanus amphitrite</name>
    <name type="common">Striped barnacle</name>
    <name type="synonym">Balanus amphitrite</name>
    <dbReference type="NCBI Taxonomy" id="1232801"/>
    <lineage>
        <taxon>Eukaryota</taxon>
        <taxon>Metazoa</taxon>
        <taxon>Ecdysozoa</taxon>
        <taxon>Arthropoda</taxon>
        <taxon>Crustacea</taxon>
        <taxon>Multicrustacea</taxon>
        <taxon>Cirripedia</taxon>
        <taxon>Thoracica</taxon>
        <taxon>Thoracicalcarea</taxon>
        <taxon>Balanomorpha</taxon>
        <taxon>Balanoidea</taxon>
        <taxon>Balanidae</taxon>
        <taxon>Amphibalaninae</taxon>
        <taxon>Amphibalanus</taxon>
    </lineage>
</organism>
<feature type="compositionally biased region" description="Basic and acidic residues" evidence="4">
    <location>
        <begin position="389"/>
        <end position="408"/>
    </location>
</feature>
<feature type="compositionally biased region" description="Basic and acidic residues" evidence="4">
    <location>
        <begin position="1"/>
        <end position="13"/>
    </location>
</feature>
<dbReference type="GO" id="GO:0036064">
    <property type="term" value="C:ciliary basal body"/>
    <property type="evidence" value="ECO:0007669"/>
    <property type="project" value="TreeGrafter"/>
</dbReference>
<name>A0A6A4W763_AMPAM</name>
<dbReference type="OrthoDB" id="277439at2759"/>
<proteinExistence type="predicted"/>
<evidence type="ECO:0000256" key="3">
    <source>
        <dbReference type="ARBA" id="ARBA00022840"/>
    </source>
</evidence>
<keyword evidence="2" id="KW-0547">Nucleotide-binding</keyword>
<keyword evidence="6" id="KW-1185">Reference proteome</keyword>
<dbReference type="GO" id="GO:0015631">
    <property type="term" value="F:tubulin binding"/>
    <property type="evidence" value="ECO:0007669"/>
    <property type="project" value="TreeGrafter"/>
</dbReference>
<feature type="region of interest" description="Disordered" evidence="4">
    <location>
        <begin position="496"/>
        <end position="515"/>
    </location>
</feature>
<feature type="region of interest" description="Disordered" evidence="4">
    <location>
        <begin position="523"/>
        <end position="695"/>
    </location>
</feature>
<dbReference type="Pfam" id="PF03133">
    <property type="entry name" value="TTL"/>
    <property type="match status" value="1"/>
</dbReference>
<feature type="region of interest" description="Disordered" evidence="4">
    <location>
        <begin position="1"/>
        <end position="23"/>
    </location>
</feature>
<sequence>MRREGPFVGERPDAASPSNRGPMILTGPIAGDRPVVFRVSGRTELNGPDLLIQVCLDRGWILFDEDAHHVDNWNIWWRNSHFSISQHRLLQPWQFVNHIPRANSICRKDCLARHLQRMNKVYGNIYNYSPVPPLCSPQTYNLPLDYTKLVAEYTRILEEGDKATWICKPVGASQGKGITIFSELSTLQYDSNAVVQRYIHNPLLIAGYKFDLRIYACIPSYHPLTVYLYEEGLARFSTEKYNMMYLDNKFSHLTNTSLNKLGPAYFVEKERIGAGSKWTLSQLRHYFHQMGVEDWLLWQRVNTIISLTVLSHIQDVPVTRNCYELYGFDILIDSDLRPWLMEVNLSPSLTADSDVDIYVKKPLLNDLFDLIGLPTSLNDPTVSPQWPVPDEKLFTRPKTVQEIREQNAARRRRKEAEADEQQAAQPVTKEASSSSVRQKRLKQRTASDRADDAASASDTDTWPDCGRRRSDDCLTVIYSSDRQMSSGSVALDCWRRADGDSTPRSDTTCAGSEPGLVEEPCAAAAGSDPELGPPAGAGSWTELRARRCVSREGSEVLLRGSGARPQPPGGEGRPARRGSARAASVDDLLHSPASIKWGKSSDTLESGSLEARRRKSKDKFRREDGAGGKYQRARKAPSDEGCRSRGKRTSSATTLSSDRTVGSSADPEPSADSGAAVEAGQRGSQLQAARELEKSDPKIPLKVRSFLDKLRAEKESCQARALESSRSERQARRTRRQNKRNPFWGGEEGGQSMASAVTVMVNELGIITTLRPVSNGLPSYLTCQTHYLVPKGPQPAPTSPWVKLSQTKPASEPLCGRPGGEEREMLMLAYNWHAFHNKWGNGRDWRFAPPKVGGWCRTFPFNGETRHACEDPVDSKAIVNEVSAYLRFARKIALQAPRYEPDALTRQFKTKYCRHSELWMPCM</sequence>
<dbReference type="GO" id="GO:0005524">
    <property type="term" value="F:ATP binding"/>
    <property type="evidence" value="ECO:0007669"/>
    <property type="project" value="UniProtKB-KW"/>
</dbReference>
<evidence type="ECO:0000313" key="6">
    <source>
        <dbReference type="Proteomes" id="UP000440578"/>
    </source>
</evidence>
<dbReference type="PROSITE" id="PS51221">
    <property type="entry name" value="TTL"/>
    <property type="match status" value="1"/>
</dbReference>
<dbReference type="GO" id="GO:0070740">
    <property type="term" value="F:tubulin-glutamic acid ligase activity"/>
    <property type="evidence" value="ECO:0007669"/>
    <property type="project" value="TreeGrafter"/>
</dbReference>
<dbReference type="GO" id="GO:0000226">
    <property type="term" value="P:microtubule cytoskeleton organization"/>
    <property type="evidence" value="ECO:0007669"/>
    <property type="project" value="TreeGrafter"/>
</dbReference>
<dbReference type="Gene3D" id="3.30.470.20">
    <property type="entry name" value="ATP-grasp fold, B domain"/>
    <property type="match status" value="1"/>
</dbReference>
<keyword evidence="1" id="KW-0436">Ligase</keyword>
<feature type="compositionally biased region" description="Basic and acidic residues" evidence="4">
    <location>
        <begin position="543"/>
        <end position="554"/>
    </location>
</feature>
<dbReference type="InterPro" id="IPR004344">
    <property type="entry name" value="TTL/TTLL_fam"/>
</dbReference>
<feature type="compositionally biased region" description="Polar residues" evidence="4">
    <location>
        <begin position="649"/>
        <end position="663"/>
    </location>
</feature>
<feature type="region of interest" description="Disordered" evidence="4">
    <location>
        <begin position="379"/>
        <end position="466"/>
    </location>
</feature>
<evidence type="ECO:0000256" key="2">
    <source>
        <dbReference type="ARBA" id="ARBA00022741"/>
    </source>
</evidence>
<evidence type="ECO:0000256" key="1">
    <source>
        <dbReference type="ARBA" id="ARBA00022598"/>
    </source>
</evidence>
<comment type="caution">
    <text evidence="5">The sequence shown here is derived from an EMBL/GenBank/DDBJ whole genome shotgun (WGS) entry which is preliminary data.</text>
</comment>
<dbReference type="PANTHER" id="PTHR12241:SF118">
    <property type="entry name" value="TUBULIN POLYGLUTAMYLASE TTLL2-RELATED"/>
    <property type="match status" value="1"/>
</dbReference>
<keyword evidence="3" id="KW-0067">ATP-binding</keyword>
<dbReference type="PANTHER" id="PTHR12241">
    <property type="entry name" value="TUBULIN POLYGLUTAMYLASE"/>
    <property type="match status" value="1"/>
</dbReference>
<dbReference type="AlphaFoldDB" id="A0A6A4W763"/>
<accession>A0A6A4W763</accession>
<evidence type="ECO:0000313" key="5">
    <source>
        <dbReference type="EMBL" id="KAF0299510.1"/>
    </source>
</evidence>
<feature type="region of interest" description="Disordered" evidence="4">
    <location>
        <begin position="716"/>
        <end position="750"/>
    </location>
</feature>
<dbReference type="SUPFAM" id="SSF56059">
    <property type="entry name" value="Glutathione synthetase ATP-binding domain-like"/>
    <property type="match status" value="1"/>
</dbReference>
<dbReference type="Proteomes" id="UP000440578">
    <property type="component" value="Unassembled WGS sequence"/>
</dbReference>
<dbReference type="EMBL" id="VIIS01001359">
    <property type="protein sequence ID" value="KAF0299510.1"/>
    <property type="molecule type" value="Genomic_DNA"/>
</dbReference>
<evidence type="ECO:0000256" key="4">
    <source>
        <dbReference type="SAM" id="MobiDB-lite"/>
    </source>
</evidence>
<gene>
    <name evidence="5" type="primary">TTLL2</name>
    <name evidence="5" type="ORF">FJT64_003481</name>
</gene>
<reference evidence="5 6" key="1">
    <citation type="submission" date="2019-07" db="EMBL/GenBank/DDBJ databases">
        <title>Draft genome assembly of a fouling barnacle, Amphibalanus amphitrite (Darwin, 1854): The first reference genome for Thecostraca.</title>
        <authorList>
            <person name="Kim W."/>
        </authorList>
    </citation>
    <scope>NUCLEOTIDE SEQUENCE [LARGE SCALE GENOMIC DNA]</scope>
    <source>
        <strain evidence="5">SNU_AA5</strain>
        <tissue evidence="5">Soma without cirri and trophi</tissue>
    </source>
</reference>